<name>A0A645G5F8_9ZZZZ</name>
<proteinExistence type="predicted"/>
<comment type="caution">
    <text evidence="1">The sequence shown here is derived from an EMBL/GenBank/DDBJ whole genome shotgun (WGS) entry which is preliminary data.</text>
</comment>
<sequence length="66" mass="7482">MRISLSEEERRLFLNGAAVAPKGWEDFPRELPLRAYEEGRFQGLAKSAADGLRMILFLEEENGNDA</sequence>
<dbReference type="EMBL" id="VSSQ01066921">
    <property type="protein sequence ID" value="MPN19374.1"/>
    <property type="molecule type" value="Genomic_DNA"/>
</dbReference>
<protein>
    <submittedName>
        <fullName evidence="1">Uncharacterized protein</fullName>
    </submittedName>
</protein>
<accession>A0A645G5F8</accession>
<reference evidence="1" key="1">
    <citation type="submission" date="2019-08" db="EMBL/GenBank/DDBJ databases">
        <authorList>
            <person name="Kucharzyk K."/>
            <person name="Murdoch R.W."/>
            <person name="Higgins S."/>
            <person name="Loffler F."/>
        </authorList>
    </citation>
    <scope>NUCLEOTIDE SEQUENCE</scope>
</reference>
<evidence type="ECO:0000313" key="1">
    <source>
        <dbReference type="EMBL" id="MPN19374.1"/>
    </source>
</evidence>
<organism evidence="1">
    <name type="scientific">bioreactor metagenome</name>
    <dbReference type="NCBI Taxonomy" id="1076179"/>
    <lineage>
        <taxon>unclassified sequences</taxon>
        <taxon>metagenomes</taxon>
        <taxon>ecological metagenomes</taxon>
    </lineage>
</organism>
<gene>
    <name evidence="1" type="ORF">SDC9_166743</name>
</gene>
<dbReference type="AlphaFoldDB" id="A0A645G5F8"/>